<evidence type="ECO:0000256" key="2">
    <source>
        <dbReference type="SAM" id="Phobius"/>
    </source>
</evidence>
<name>A0ABQ2HYD9_9MICO</name>
<dbReference type="Proteomes" id="UP000623461">
    <property type="component" value="Unassembled WGS sequence"/>
</dbReference>
<evidence type="ECO:0000256" key="1">
    <source>
        <dbReference type="SAM" id="MobiDB-lite"/>
    </source>
</evidence>
<feature type="compositionally biased region" description="Low complexity" evidence="1">
    <location>
        <begin position="69"/>
        <end position="79"/>
    </location>
</feature>
<proteinExistence type="predicted"/>
<evidence type="ECO:0000313" key="3">
    <source>
        <dbReference type="EMBL" id="GGM93581.1"/>
    </source>
</evidence>
<accession>A0ABQ2HYD9</accession>
<organism evidence="3 4">
    <name type="scientific">Terrabacter tumescens</name>
    <dbReference type="NCBI Taxonomy" id="60443"/>
    <lineage>
        <taxon>Bacteria</taxon>
        <taxon>Bacillati</taxon>
        <taxon>Actinomycetota</taxon>
        <taxon>Actinomycetes</taxon>
        <taxon>Micrococcales</taxon>
        <taxon>Intrasporangiaceae</taxon>
        <taxon>Terrabacter</taxon>
    </lineage>
</organism>
<evidence type="ECO:0008006" key="5">
    <source>
        <dbReference type="Google" id="ProtNLM"/>
    </source>
</evidence>
<keyword evidence="2" id="KW-0472">Membrane</keyword>
<dbReference type="EMBL" id="BMNZ01000003">
    <property type="protein sequence ID" value="GGM93581.1"/>
    <property type="molecule type" value="Genomic_DNA"/>
</dbReference>
<keyword evidence="2" id="KW-0812">Transmembrane</keyword>
<keyword evidence="4" id="KW-1185">Reference proteome</keyword>
<evidence type="ECO:0000313" key="4">
    <source>
        <dbReference type="Proteomes" id="UP000623461"/>
    </source>
</evidence>
<dbReference type="RefSeq" id="WP_052358308.1">
    <property type="nucleotide sequence ID" value="NZ_BMNZ01000003.1"/>
</dbReference>
<feature type="region of interest" description="Disordered" evidence="1">
    <location>
        <begin position="27"/>
        <end position="107"/>
    </location>
</feature>
<reference evidence="4" key="1">
    <citation type="journal article" date="2019" name="Int. J. Syst. Evol. Microbiol.">
        <title>The Global Catalogue of Microorganisms (GCM) 10K type strain sequencing project: providing services to taxonomists for standard genome sequencing and annotation.</title>
        <authorList>
            <consortium name="The Broad Institute Genomics Platform"/>
            <consortium name="The Broad Institute Genome Sequencing Center for Infectious Disease"/>
            <person name="Wu L."/>
            <person name="Ma J."/>
        </authorList>
    </citation>
    <scope>NUCLEOTIDE SEQUENCE [LARGE SCALE GENOMIC DNA]</scope>
    <source>
        <strain evidence="4">JCM 1365</strain>
    </source>
</reference>
<comment type="caution">
    <text evidence="3">The sequence shown here is derived from an EMBL/GenBank/DDBJ whole genome shotgun (WGS) entry which is preliminary data.</text>
</comment>
<protein>
    <recommendedName>
        <fullName evidence="5">Secreted protein</fullName>
    </recommendedName>
</protein>
<sequence>MGDRVGLLVMAAVVVLLVTILVVMRPRRHGRGDAEHETLNPDVEAAGGGPVGPPDTDRLVGNPPTDTLSASGDDSAVAGAGAGGWTADARDPLRARPNDVGGSPDQS</sequence>
<feature type="compositionally biased region" description="Basic and acidic residues" evidence="1">
    <location>
        <begin position="88"/>
        <end position="97"/>
    </location>
</feature>
<keyword evidence="2" id="KW-1133">Transmembrane helix</keyword>
<feature type="transmembrane region" description="Helical" evidence="2">
    <location>
        <begin position="6"/>
        <end position="24"/>
    </location>
</feature>
<gene>
    <name evidence="3" type="ORF">GCM10009721_19510</name>
</gene>